<feature type="transmembrane region" description="Helical" evidence="8">
    <location>
        <begin position="375"/>
        <end position="395"/>
    </location>
</feature>
<feature type="transmembrane region" description="Helical" evidence="8">
    <location>
        <begin position="401"/>
        <end position="422"/>
    </location>
</feature>
<feature type="transmembrane region" description="Helical" evidence="8">
    <location>
        <begin position="45"/>
        <end position="67"/>
    </location>
</feature>
<evidence type="ECO:0000256" key="3">
    <source>
        <dbReference type="ARBA" id="ARBA00022448"/>
    </source>
</evidence>
<name>K2JVF8_9PROT</name>
<keyword evidence="12" id="KW-1185">Reference proteome</keyword>
<reference evidence="11 12" key="1">
    <citation type="journal article" date="2012" name="J. Bacteriol.">
        <title>Genome Sequence of Oceanibaculum indicum Type Strain P24.</title>
        <authorList>
            <person name="Lai Q."/>
            <person name="Shao Z."/>
        </authorList>
    </citation>
    <scope>NUCLEOTIDE SEQUENCE [LARGE SCALE GENOMIC DNA]</scope>
    <source>
        <strain evidence="11 12">P24</strain>
    </source>
</reference>
<feature type="chain" id="PRO_5003861803" description="Ammonium transporter" evidence="9">
    <location>
        <begin position="36"/>
        <end position="455"/>
    </location>
</feature>
<keyword evidence="4 8" id="KW-0812">Transmembrane</keyword>
<dbReference type="InterPro" id="IPR001905">
    <property type="entry name" value="Ammonium_transpt"/>
</dbReference>
<evidence type="ECO:0000256" key="7">
    <source>
        <dbReference type="ARBA" id="ARBA00023177"/>
    </source>
</evidence>
<sequence length="455" mass="47278">MMMGFNKLAAKLSKGAGLAALVAIPVALTATPAAAEVSAETAFVFNTFSFLICGALVMWMAAGFAMLESGLVRSKNTAAICLKNITLYAIAGIMYYLIGYSLMYTDVSGWIGSFSLFYNTSEAELALLGADEATAEQIAAVVDNGYSVMSDWFFQMVFVATAASIVSGTLAERIKFWPFIIFTTVLTGILYPIQGSWTWGGGWLSEMGFSDFAGSTIVHSVGGWAALTGAIILGARKGKYTADGRVSPLPGANLPLATLGTFVLWLGWFGFNGGSQLALGSALDASAMAIVFSNTNLAACGGVVAACLLTQILYGKIDLTMALNGAIGGLVSITAGPDLTHHFLSIIIGAIGGILVVVTVPLLDKLKIDDVVGAIPAHLVCGIWGTLAVGIFGGGSLVTQVIGIVGIGVFMVVTSAILWLVLKVTMGIRVSEEEEALGLDKAELGLEAYPEFGRG</sequence>
<dbReference type="GO" id="GO:0097272">
    <property type="term" value="P:ammonium homeostasis"/>
    <property type="evidence" value="ECO:0007669"/>
    <property type="project" value="TreeGrafter"/>
</dbReference>
<dbReference type="PANTHER" id="PTHR11730">
    <property type="entry name" value="AMMONIUM TRANSPORTER"/>
    <property type="match status" value="1"/>
</dbReference>
<comment type="similarity">
    <text evidence="2 8">Belongs to the ammonia transporter channel (TC 1.A.11.2) family.</text>
</comment>
<feature type="domain" description="Ammonium transporter AmtB-like" evidence="10">
    <location>
        <begin position="50"/>
        <end position="449"/>
    </location>
</feature>
<dbReference type="PROSITE" id="PS01219">
    <property type="entry name" value="AMMONIUM_TRANSP"/>
    <property type="match status" value="1"/>
</dbReference>
<dbReference type="RefSeq" id="WP_008943275.1">
    <property type="nucleotide sequence ID" value="NZ_AMRL01000002.1"/>
</dbReference>
<keyword evidence="7 8" id="KW-0924">Ammonia transport</keyword>
<evidence type="ECO:0000256" key="6">
    <source>
        <dbReference type="ARBA" id="ARBA00023136"/>
    </source>
</evidence>
<organism evidence="11 12">
    <name type="scientific">Oceanibaculum indicum P24</name>
    <dbReference type="NCBI Taxonomy" id="1207063"/>
    <lineage>
        <taxon>Bacteria</taxon>
        <taxon>Pseudomonadati</taxon>
        <taxon>Pseudomonadota</taxon>
        <taxon>Alphaproteobacteria</taxon>
        <taxon>Rhodospirillales</taxon>
        <taxon>Oceanibaculaceae</taxon>
        <taxon>Oceanibaculum</taxon>
    </lineage>
</organism>
<comment type="subcellular location">
    <subcellularLocation>
        <location evidence="8">Cell membrane</location>
        <topology evidence="8">Multi-pass membrane protein</topology>
    </subcellularLocation>
    <subcellularLocation>
        <location evidence="1">Membrane</location>
        <topology evidence="1">Multi-pass membrane protein</topology>
    </subcellularLocation>
</comment>
<feature type="transmembrane region" description="Helical" evidence="8">
    <location>
        <begin position="152"/>
        <end position="171"/>
    </location>
</feature>
<evidence type="ECO:0000256" key="9">
    <source>
        <dbReference type="SAM" id="SignalP"/>
    </source>
</evidence>
<dbReference type="PATRIC" id="fig|1207063.3.peg.668"/>
<feature type="transmembrane region" description="Helical" evidence="8">
    <location>
        <begin position="213"/>
        <end position="233"/>
    </location>
</feature>
<dbReference type="Pfam" id="PF00909">
    <property type="entry name" value="Ammonium_transp"/>
    <property type="match status" value="1"/>
</dbReference>
<evidence type="ECO:0000256" key="2">
    <source>
        <dbReference type="ARBA" id="ARBA00005887"/>
    </source>
</evidence>
<protein>
    <recommendedName>
        <fullName evidence="8">Ammonium transporter</fullName>
    </recommendedName>
</protein>
<dbReference type="EMBL" id="AMRL01000002">
    <property type="protein sequence ID" value="EKE78552.1"/>
    <property type="molecule type" value="Genomic_DNA"/>
</dbReference>
<dbReference type="GO" id="GO:0005886">
    <property type="term" value="C:plasma membrane"/>
    <property type="evidence" value="ECO:0007669"/>
    <property type="project" value="UniProtKB-SubCell"/>
</dbReference>
<feature type="signal peptide" evidence="9">
    <location>
        <begin position="1"/>
        <end position="35"/>
    </location>
</feature>
<dbReference type="InterPro" id="IPR019879">
    <property type="entry name" value="Ammonium_transptr_marine"/>
</dbReference>
<proteinExistence type="inferred from homology"/>
<gene>
    <name evidence="11" type="ORF">P24_03291</name>
</gene>
<feature type="transmembrane region" description="Helical" evidence="8">
    <location>
        <begin position="291"/>
        <end position="314"/>
    </location>
</feature>
<accession>K2JVF8</accession>
<dbReference type="InterPro" id="IPR024041">
    <property type="entry name" value="NH4_transpt_AmtB-like_dom"/>
</dbReference>
<evidence type="ECO:0000256" key="8">
    <source>
        <dbReference type="RuleBase" id="RU362002"/>
    </source>
</evidence>
<dbReference type="STRING" id="1207063.P24_03291"/>
<keyword evidence="9" id="KW-0732">Signal</keyword>
<evidence type="ECO:0000256" key="5">
    <source>
        <dbReference type="ARBA" id="ARBA00022989"/>
    </source>
</evidence>
<feature type="transmembrane region" description="Helical" evidence="8">
    <location>
        <begin position="321"/>
        <end position="337"/>
    </location>
</feature>
<keyword evidence="6 8" id="KW-0472">Membrane</keyword>
<evidence type="ECO:0000313" key="11">
    <source>
        <dbReference type="EMBL" id="EKE78552.1"/>
    </source>
</evidence>
<dbReference type="AlphaFoldDB" id="K2JVF8"/>
<comment type="caution">
    <text evidence="11">The sequence shown here is derived from an EMBL/GenBank/DDBJ whole genome shotgun (WGS) entry which is preliminary data.</text>
</comment>
<feature type="transmembrane region" description="Helical" evidence="8">
    <location>
        <begin position="254"/>
        <end position="271"/>
    </location>
</feature>
<dbReference type="NCBIfam" id="TIGR03644">
    <property type="entry name" value="marine_trans_1"/>
    <property type="match status" value="1"/>
</dbReference>
<dbReference type="Proteomes" id="UP000006746">
    <property type="component" value="Unassembled WGS sequence"/>
</dbReference>
<keyword evidence="3 8" id="KW-0813">Transport</keyword>
<evidence type="ECO:0000259" key="10">
    <source>
        <dbReference type="Pfam" id="PF00909"/>
    </source>
</evidence>
<dbReference type="InterPro" id="IPR018047">
    <property type="entry name" value="Ammonium_transpt_CS"/>
</dbReference>
<dbReference type="Gene3D" id="1.10.3430.10">
    <property type="entry name" value="Ammonium transporter AmtB like domains"/>
    <property type="match status" value="1"/>
</dbReference>
<dbReference type="SUPFAM" id="SSF111352">
    <property type="entry name" value="Ammonium transporter"/>
    <property type="match status" value="1"/>
</dbReference>
<evidence type="ECO:0000256" key="1">
    <source>
        <dbReference type="ARBA" id="ARBA00004141"/>
    </source>
</evidence>
<dbReference type="GO" id="GO:0008519">
    <property type="term" value="F:ammonium channel activity"/>
    <property type="evidence" value="ECO:0007669"/>
    <property type="project" value="InterPro"/>
</dbReference>
<feature type="transmembrane region" description="Helical" evidence="8">
    <location>
        <begin position="79"/>
        <end position="98"/>
    </location>
</feature>
<dbReference type="NCBIfam" id="TIGR00836">
    <property type="entry name" value="amt"/>
    <property type="match status" value="1"/>
</dbReference>
<feature type="transmembrane region" description="Helical" evidence="8">
    <location>
        <begin position="176"/>
        <end position="193"/>
    </location>
</feature>
<keyword evidence="5 8" id="KW-1133">Transmembrane helix</keyword>
<feature type="transmembrane region" description="Helical" evidence="8">
    <location>
        <begin position="343"/>
        <end position="363"/>
    </location>
</feature>
<evidence type="ECO:0000313" key="12">
    <source>
        <dbReference type="Proteomes" id="UP000006746"/>
    </source>
</evidence>
<dbReference type="eggNOG" id="COG0004">
    <property type="taxonomic scope" value="Bacteria"/>
</dbReference>
<dbReference type="InterPro" id="IPR029020">
    <property type="entry name" value="Ammonium/urea_transptr"/>
</dbReference>
<dbReference type="PANTHER" id="PTHR11730:SF62">
    <property type="entry name" value="AMMONIUM TRANSPORTER SLL1017-RELATED"/>
    <property type="match status" value="1"/>
</dbReference>
<evidence type="ECO:0000256" key="4">
    <source>
        <dbReference type="ARBA" id="ARBA00022692"/>
    </source>
</evidence>